<protein>
    <submittedName>
        <fullName evidence="2">Uncharacterized protein</fullName>
    </submittedName>
</protein>
<proteinExistence type="predicted"/>
<gene>
    <name evidence="2" type="ORF">SanaruYs_19000</name>
</gene>
<evidence type="ECO:0000313" key="2">
    <source>
        <dbReference type="EMBL" id="GCC51672.1"/>
    </source>
</evidence>
<comment type="caution">
    <text evidence="2">The sequence shown here is derived from an EMBL/GenBank/DDBJ whole genome shotgun (WGS) entry which is preliminary data.</text>
</comment>
<feature type="chain" id="PRO_5019058884" evidence="1">
    <location>
        <begin position="22"/>
        <end position="56"/>
    </location>
</feature>
<sequence length="56" mass="6058">MKKLIALSLLLMAFVSVESLAQDKKPASPKETAEGTLLMVLKLQLYTTAPQLKAGK</sequence>
<evidence type="ECO:0000313" key="3">
    <source>
        <dbReference type="Proteomes" id="UP000288227"/>
    </source>
</evidence>
<organism evidence="2 3">
    <name type="scientific">Chryseotalea sanaruensis</name>
    <dbReference type="NCBI Taxonomy" id="2482724"/>
    <lineage>
        <taxon>Bacteria</taxon>
        <taxon>Pseudomonadati</taxon>
        <taxon>Bacteroidota</taxon>
        <taxon>Cytophagia</taxon>
        <taxon>Cytophagales</taxon>
        <taxon>Chryseotaleaceae</taxon>
        <taxon>Chryseotalea</taxon>
    </lineage>
</organism>
<keyword evidence="3" id="KW-1185">Reference proteome</keyword>
<dbReference type="RefSeq" id="WP_160118626.1">
    <property type="nucleotide sequence ID" value="NZ_BHXQ01000003.1"/>
</dbReference>
<dbReference type="EMBL" id="BHXQ01000003">
    <property type="protein sequence ID" value="GCC51672.1"/>
    <property type="molecule type" value="Genomic_DNA"/>
</dbReference>
<keyword evidence="1" id="KW-0732">Signal</keyword>
<dbReference type="AlphaFoldDB" id="A0A401U9X0"/>
<evidence type="ECO:0000256" key="1">
    <source>
        <dbReference type="SAM" id="SignalP"/>
    </source>
</evidence>
<dbReference type="Proteomes" id="UP000288227">
    <property type="component" value="Unassembled WGS sequence"/>
</dbReference>
<reference evidence="2 3" key="1">
    <citation type="submission" date="2018-11" db="EMBL/GenBank/DDBJ databases">
        <title>Chryseotalea sanarue gen. nov., sp., nov., a member of the family Cytophagaceae, isolated from a brackish lake in Hamamatsu Japan.</title>
        <authorList>
            <person name="Maejima Y."/>
            <person name="Iino T."/>
            <person name="Muraguchi Y."/>
            <person name="Fukuda K."/>
            <person name="Ohkuma M."/>
            <person name="Moriuchi R."/>
            <person name="Dohra H."/>
            <person name="Kimbara K."/>
            <person name="Shintani M."/>
        </authorList>
    </citation>
    <scope>NUCLEOTIDE SEQUENCE [LARGE SCALE GENOMIC DNA]</scope>
    <source>
        <strain evidence="2 3">Ys</strain>
    </source>
</reference>
<name>A0A401U9X0_9BACT</name>
<accession>A0A401U9X0</accession>
<feature type="signal peptide" evidence="1">
    <location>
        <begin position="1"/>
        <end position="21"/>
    </location>
</feature>